<evidence type="ECO:0000256" key="1">
    <source>
        <dbReference type="SAM" id="Phobius"/>
    </source>
</evidence>
<keyword evidence="1" id="KW-0812">Transmembrane</keyword>
<feature type="transmembrane region" description="Helical" evidence="1">
    <location>
        <begin position="229"/>
        <end position="248"/>
    </location>
</feature>
<organism evidence="2 3">
    <name type="scientific">Micromonospora luteifusca</name>
    <dbReference type="NCBI Taxonomy" id="709860"/>
    <lineage>
        <taxon>Bacteria</taxon>
        <taxon>Bacillati</taxon>
        <taxon>Actinomycetota</taxon>
        <taxon>Actinomycetes</taxon>
        <taxon>Micromonosporales</taxon>
        <taxon>Micromonosporaceae</taxon>
        <taxon>Micromonospora</taxon>
    </lineage>
</organism>
<dbReference type="EMBL" id="JAFBBP010000001">
    <property type="protein sequence ID" value="MBM7489514.1"/>
    <property type="molecule type" value="Genomic_DNA"/>
</dbReference>
<dbReference type="RefSeq" id="WP_204940899.1">
    <property type="nucleotide sequence ID" value="NZ_JAFBBP010000001.1"/>
</dbReference>
<name>A0ABS2LPD1_9ACTN</name>
<keyword evidence="1" id="KW-0472">Membrane</keyword>
<evidence type="ECO:0000313" key="3">
    <source>
        <dbReference type="Proteomes" id="UP000764837"/>
    </source>
</evidence>
<feature type="transmembrane region" description="Helical" evidence="1">
    <location>
        <begin position="30"/>
        <end position="47"/>
    </location>
</feature>
<feature type="transmembrane region" description="Helical" evidence="1">
    <location>
        <begin position="67"/>
        <end position="85"/>
    </location>
</feature>
<proteinExistence type="predicted"/>
<accession>A0ABS2LPD1</accession>
<feature type="transmembrane region" description="Helical" evidence="1">
    <location>
        <begin position="260"/>
        <end position="280"/>
    </location>
</feature>
<protein>
    <submittedName>
        <fullName evidence="2">TRAP-type C4-dicarboxylate transport system permease small subunit</fullName>
    </submittedName>
</protein>
<keyword evidence="1" id="KW-1133">Transmembrane helix</keyword>
<feature type="transmembrane region" description="Helical" evidence="1">
    <location>
        <begin position="108"/>
        <end position="132"/>
    </location>
</feature>
<feature type="transmembrane region" description="Helical" evidence="1">
    <location>
        <begin position="174"/>
        <end position="193"/>
    </location>
</feature>
<keyword evidence="3" id="KW-1185">Reference proteome</keyword>
<dbReference type="Proteomes" id="UP000764837">
    <property type="component" value="Unassembled WGS sequence"/>
</dbReference>
<gene>
    <name evidence="2" type="ORF">JOD64_000736</name>
</gene>
<evidence type="ECO:0000313" key="2">
    <source>
        <dbReference type="EMBL" id="MBM7489514.1"/>
    </source>
</evidence>
<feature type="transmembrane region" description="Helical" evidence="1">
    <location>
        <begin position="144"/>
        <end position="167"/>
    </location>
</feature>
<reference evidence="2 3" key="1">
    <citation type="submission" date="2021-01" db="EMBL/GenBank/DDBJ databases">
        <title>Sequencing the genomes of 1000 actinobacteria strains.</title>
        <authorList>
            <person name="Klenk H.-P."/>
        </authorList>
    </citation>
    <scope>NUCLEOTIDE SEQUENCE [LARGE SCALE GENOMIC DNA]</scope>
    <source>
        <strain evidence="2 3">DSM 100204</strain>
    </source>
</reference>
<sequence>MPALDDTARRSRLALTVTGGLLRLEMRRSVMLWMLPLAAALFWFITYRPSMGAPTLWNVRAMAMQTTALAVFAPTVVGAAAWLGWRERRHGMADLLIGTARPRWARQLATWAATTCWAIIAYLGCVSVLYGVTAWQGAWGGPLWWPAVVGVVSMPAFAALGFAAGVLRPSRFTAPLVAIGVFLALQISLQFIHGDDSYWQISPLVAGPWEIGPDPGVATFYRYLPDLPIAQVLFLAGLTAALLGVLGLPADAGGRWLRRCAAVVTAAGLLTGVTAVALAGTGRLDAHGMIAIPLLHDEGNDRPVRYTPVCSHTSIPVCLHPAHAGYLPAVTEALEPVLTELAGLPGAPVRISQAAAKYEQGPDNRVSISRAGPPTSGTPPVFHLLLPQRTAANELVAELRVDATHSIVNSVVGGGRNASPAQQAVTEAILGTSTLAPGSPAAAAAQRLAAAPAAARHAWLMEHMAALRAGQLTLEQLP</sequence>
<comment type="caution">
    <text evidence="2">The sequence shown here is derived from an EMBL/GenBank/DDBJ whole genome shotgun (WGS) entry which is preliminary data.</text>
</comment>